<dbReference type="EMBL" id="CAJNNW010033304">
    <property type="protein sequence ID" value="CAE8718073.1"/>
    <property type="molecule type" value="Genomic_DNA"/>
</dbReference>
<name>A0A813FFU8_POLGL</name>
<evidence type="ECO:0000313" key="4">
    <source>
        <dbReference type="EMBL" id="CAE8718073.1"/>
    </source>
</evidence>
<evidence type="ECO:0000256" key="2">
    <source>
        <dbReference type="SAM" id="SignalP"/>
    </source>
</evidence>
<dbReference type="Proteomes" id="UP000654075">
    <property type="component" value="Unassembled WGS sequence"/>
</dbReference>
<proteinExistence type="predicted"/>
<keyword evidence="5" id="KW-1185">Reference proteome</keyword>
<organism evidence="3 5">
    <name type="scientific">Polarella glacialis</name>
    <name type="common">Dinoflagellate</name>
    <dbReference type="NCBI Taxonomy" id="89957"/>
    <lineage>
        <taxon>Eukaryota</taxon>
        <taxon>Sar</taxon>
        <taxon>Alveolata</taxon>
        <taxon>Dinophyceae</taxon>
        <taxon>Suessiales</taxon>
        <taxon>Suessiaceae</taxon>
        <taxon>Polarella</taxon>
    </lineage>
</organism>
<dbReference type="AlphaFoldDB" id="A0A813FFU8"/>
<dbReference type="Proteomes" id="UP000626109">
    <property type="component" value="Unassembled WGS sequence"/>
</dbReference>
<protein>
    <submittedName>
        <fullName evidence="3">Uncharacterized protein</fullName>
    </submittedName>
</protein>
<feature type="signal peptide" evidence="2">
    <location>
        <begin position="1"/>
        <end position="23"/>
    </location>
</feature>
<evidence type="ECO:0000256" key="1">
    <source>
        <dbReference type="SAM" id="MobiDB-lite"/>
    </source>
</evidence>
<keyword evidence="2" id="KW-0732">Signal</keyword>
<gene>
    <name evidence="3" type="ORF">PGLA1383_LOCUS29467</name>
    <name evidence="4" type="ORF">PGLA2088_LOCUS39871</name>
</gene>
<evidence type="ECO:0000313" key="3">
    <source>
        <dbReference type="EMBL" id="CAE8611659.1"/>
    </source>
</evidence>
<feature type="region of interest" description="Disordered" evidence="1">
    <location>
        <begin position="224"/>
        <end position="244"/>
    </location>
</feature>
<comment type="caution">
    <text evidence="3">The sequence shown here is derived from an EMBL/GenBank/DDBJ whole genome shotgun (WGS) entry which is preliminary data.</text>
</comment>
<reference evidence="3" key="1">
    <citation type="submission" date="2021-02" db="EMBL/GenBank/DDBJ databases">
        <authorList>
            <person name="Dougan E. K."/>
            <person name="Rhodes N."/>
            <person name="Thang M."/>
            <person name="Chan C."/>
        </authorList>
    </citation>
    <scope>NUCLEOTIDE SEQUENCE</scope>
</reference>
<sequence>MKVYLAFLTLDAMTLSLPLGLAAQDPDLLKFTSAAGKELWPWRDSVLTAAEKFAGDGVATEPAPRRALVSGAAEAAGPGLQQITDGGTRRSALKASRGTALGGRIPARICFLTKARIAGHRPTRFWSWQVAGAMEALTDVKPEECKARLLLLLACGEQLCLDGGSMLLAQELVVEEIPPYGSFRPQEGAGSLAQPWSALLNPTWASIHLQRLQETESWMEKRQQLAGGAKPKAGASEDGATAEWRCEGESATSASCEGGCQEGGEVASLRPLFFDWFILICEFKSEKIWLPGFDSTLGYPGEGPGRGARLVDDLLSGSLSTGLMFERVFSLAHTRSSRLASFLRSVKQEAALHSFAAFPFRDEPRWSSEIPHVDHSGSSPSLEALFPMPVPFAKDFVSKHKSNTDHRRINLVALVLSWLCLGRPSSVPASYKVFAELEVCQIESVKLLDLGLGMWKDRVVGVAELGRSADKYTQTSSAMFKLEEQATALLARLRPYRPYFPPEFKRAKEGNADRAPFAVAVGETQICVDSSKGIVADRIKVTAAPTFECSKLISSVPHRIVDQPDPRDVLIDLAAAVLEPPLGAELLKLLSGLVKSNF</sequence>
<feature type="chain" id="PRO_5036221946" evidence="2">
    <location>
        <begin position="24"/>
        <end position="598"/>
    </location>
</feature>
<evidence type="ECO:0000313" key="5">
    <source>
        <dbReference type="Proteomes" id="UP000654075"/>
    </source>
</evidence>
<dbReference type="EMBL" id="CAJNNV010025037">
    <property type="protein sequence ID" value="CAE8611659.1"/>
    <property type="molecule type" value="Genomic_DNA"/>
</dbReference>
<accession>A0A813FFU8</accession>